<gene>
    <name evidence="2" type="ORF">SAMN04488124_3414</name>
</gene>
<name>A0A1I6IME1_9EURY</name>
<feature type="transmembrane region" description="Helical" evidence="1">
    <location>
        <begin position="180"/>
        <end position="200"/>
    </location>
</feature>
<keyword evidence="1" id="KW-1133">Transmembrane helix</keyword>
<accession>A0A1I6IME1</accession>
<dbReference type="OrthoDB" id="307743at2157"/>
<feature type="transmembrane region" description="Helical" evidence="1">
    <location>
        <begin position="221"/>
        <end position="238"/>
    </location>
</feature>
<dbReference type="STRING" id="555875.SAMN04488124_3414"/>
<dbReference type="AlphaFoldDB" id="A0A1I6IME1"/>
<keyword evidence="3" id="KW-1185">Reference proteome</keyword>
<evidence type="ECO:0000256" key="1">
    <source>
        <dbReference type="SAM" id="Phobius"/>
    </source>
</evidence>
<sequence>MSLAITHFAFGAAVTMLVVTFLAPRLRFPRTVSVLGGIWAMVPDAHHVSPAYTEFFRSIQESVYANVFWAHGYLDTLDPADTNEAALVAIAFFLVATVVAETAEYYFETGVQRRFGREARAQATVSSLGGTFATRESRVTGSFSRLGVGALLRTVRLVGGLLAVVGGVGLHYLLFRTGSYLGLFAGVGALLELVGAVTLLEDPAVTRWTDEHLSPWVRDGARAGVVVAACLLALPLVFSLSTPTPLAVLNAAVGGLLVLTAVRL</sequence>
<keyword evidence="1" id="KW-0472">Membrane</keyword>
<feature type="transmembrane region" description="Helical" evidence="1">
    <location>
        <begin position="7"/>
        <end position="26"/>
    </location>
</feature>
<feature type="transmembrane region" description="Helical" evidence="1">
    <location>
        <begin position="154"/>
        <end position="174"/>
    </location>
</feature>
<dbReference type="RefSeq" id="WP_139229754.1">
    <property type="nucleotide sequence ID" value="NZ_FOYS01000006.1"/>
</dbReference>
<dbReference type="Proteomes" id="UP000243250">
    <property type="component" value="Unassembled WGS sequence"/>
</dbReference>
<feature type="transmembrane region" description="Helical" evidence="1">
    <location>
        <begin position="85"/>
        <end position="107"/>
    </location>
</feature>
<evidence type="ECO:0000313" key="3">
    <source>
        <dbReference type="Proteomes" id="UP000243250"/>
    </source>
</evidence>
<dbReference type="EMBL" id="FOYS01000006">
    <property type="protein sequence ID" value="SFR67864.1"/>
    <property type="molecule type" value="Genomic_DNA"/>
</dbReference>
<evidence type="ECO:0000313" key="2">
    <source>
        <dbReference type="EMBL" id="SFR67864.1"/>
    </source>
</evidence>
<feature type="transmembrane region" description="Helical" evidence="1">
    <location>
        <begin position="244"/>
        <end position="262"/>
    </location>
</feature>
<keyword evidence="1" id="KW-0812">Transmembrane</keyword>
<proteinExistence type="predicted"/>
<organism evidence="2 3">
    <name type="scientific">Halogeometricum limi</name>
    <dbReference type="NCBI Taxonomy" id="555875"/>
    <lineage>
        <taxon>Archaea</taxon>
        <taxon>Methanobacteriati</taxon>
        <taxon>Methanobacteriota</taxon>
        <taxon>Stenosarchaea group</taxon>
        <taxon>Halobacteria</taxon>
        <taxon>Halobacteriales</taxon>
        <taxon>Haloferacaceae</taxon>
        <taxon>Halogeometricum</taxon>
    </lineage>
</organism>
<protein>
    <submittedName>
        <fullName evidence="2">Uncharacterized protein</fullName>
    </submittedName>
</protein>
<reference evidence="3" key="1">
    <citation type="submission" date="2016-10" db="EMBL/GenBank/DDBJ databases">
        <authorList>
            <person name="Varghese N."/>
            <person name="Submissions S."/>
        </authorList>
    </citation>
    <scope>NUCLEOTIDE SEQUENCE [LARGE SCALE GENOMIC DNA]</scope>
    <source>
        <strain evidence="3">CGMCC 1.8711</strain>
    </source>
</reference>